<dbReference type="SMART" id="SM00345">
    <property type="entry name" value="HTH_GNTR"/>
    <property type="match status" value="1"/>
</dbReference>
<proteinExistence type="predicted"/>
<protein>
    <submittedName>
        <fullName evidence="5">GntR family transcriptional regulator</fullName>
    </submittedName>
</protein>
<dbReference type="InterPro" id="IPR036390">
    <property type="entry name" value="WH_DNA-bd_sf"/>
</dbReference>
<keyword evidence="1" id="KW-0805">Transcription regulation</keyword>
<dbReference type="CDD" id="cd07377">
    <property type="entry name" value="WHTH_GntR"/>
    <property type="match status" value="1"/>
</dbReference>
<dbReference type="PANTHER" id="PTHR38445:SF12">
    <property type="entry name" value="GNTR-FAMILY TRANSCRIPTIONAL REGULATOR"/>
    <property type="match status" value="1"/>
</dbReference>
<dbReference type="InterPro" id="IPR036388">
    <property type="entry name" value="WH-like_DNA-bd_sf"/>
</dbReference>
<feature type="domain" description="HTH gntR-type" evidence="4">
    <location>
        <begin position="11"/>
        <end position="79"/>
    </location>
</feature>
<dbReference type="EMBL" id="AP024480">
    <property type="protein sequence ID" value="BCS82117.1"/>
    <property type="molecule type" value="Genomic_DNA"/>
</dbReference>
<name>A0ABN6E986_9FIRM</name>
<keyword evidence="2" id="KW-0238">DNA-binding</keyword>
<sequence length="128" mass="14376">MFIKIDFTSDMPIYEQIKNQIIEAVARGELQNGDSLPSIRDLASEIGVNMHTVAKAYNELKDMGLIAINKKYGAYIAVSKGYNKEFLNEIIEEVTPIVAKAICKGMNKNELIRLIETIFDSFGGREDE</sequence>
<evidence type="ECO:0000256" key="3">
    <source>
        <dbReference type="ARBA" id="ARBA00023163"/>
    </source>
</evidence>
<dbReference type="PROSITE" id="PS50949">
    <property type="entry name" value="HTH_GNTR"/>
    <property type="match status" value="1"/>
</dbReference>
<evidence type="ECO:0000313" key="6">
    <source>
        <dbReference type="Proteomes" id="UP000663623"/>
    </source>
</evidence>
<reference evidence="5 6" key="1">
    <citation type="submission" date="2021-02" db="EMBL/GenBank/DDBJ databases">
        <title>Nitrogen-fixing ability and nitrogen fixation related genes of thermophilic fermentative bacteria in the genus Caldicellulosiruptor.</title>
        <authorList>
            <person name="Chen Y."/>
            <person name="Nishihara A."/>
            <person name="Haruta S."/>
        </authorList>
    </citation>
    <scope>NUCLEOTIDE SEQUENCE [LARGE SCALE GENOMIC DNA]</scope>
    <source>
        <strain evidence="5 6">YA01</strain>
    </source>
</reference>
<dbReference type="Proteomes" id="UP000663623">
    <property type="component" value="Chromosome"/>
</dbReference>
<keyword evidence="3" id="KW-0804">Transcription</keyword>
<evidence type="ECO:0000259" key="4">
    <source>
        <dbReference type="PROSITE" id="PS50949"/>
    </source>
</evidence>
<accession>A0ABN6E986</accession>
<dbReference type="PANTHER" id="PTHR38445">
    <property type="entry name" value="HTH-TYPE TRANSCRIPTIONAL REPRESSOR YTRA"/>
    <property type="match status" value="1"/>
</dbReference>
<gene>
    <name evidence="5" type="ORF">CaldiYA01_20770</name>
</gene>
<keyword evidence="6" id="KW-1185">Reference proteome</keyword>
<dbReference type="SUPFAM" id="SSF46785">
    <property type="entry name" value="Winged helix' DNA-binding domain"/>
    <property type="match status" value="1"/>
</dbReference>
<evidence type="ECO:0000256" key="2">
    <source>
        <dbReference type="ARBA" id="ARBA00023125"/>
    </source>
</evidence>
<dbReference type="Gene3D" id="1.10.10.10">
    <property type="entry name" value="Winged helix-like DNA-binding domain superfamily/Winged helix DNA-binding domain"/>
    <property type="match status" value="1"/>
</dbReference>
<dbReference type="RefSeq" id="WP_207179439.1">
    <property type="nucleotide sequence ID" value="NZ_AP024480.1"/>
</dbReference>
<evidence type="ECO:0000256" key="1">
    <source>
        <dbReference type="ARBA" id="ARBA00023015"/>
    </source>
</evidence>
<organism evidence="5 6">
    <name type="scientific">Caldicellulosiruptor diazotrophicus</name>
    <dbReference type="NCBI Taxonomy" id="2806205"/>
    <lineage>
        <taxon>Bacteria</taxon>
        <taxon>Bacillati</taxon>
        <taxon>Bacillota</taxon>
        <taxon>Bacillota incertae sedis</taxon>
        <taxon>Caldicellulosiruptorales</taxon>
        <taxon>Caldicellulosiruptoraceae</taxon>
        <taxon>Caldicellulosiruptor</taxon>
    </lineage>
</organism>
<evidence type="ECO:0000313" key="5">
    <source>
        <dbReference type="EMBL" id="BCS82117.1"/>
    </source>
</evidence>
<dbReference type="InterPro" id="IPR000524">
    <property type="entry name" value="Tscrpt_reg_HTH_GntR"/>
</dbReference>
<dbReference type="Pfam" id="PF00392">
    <property type="entry name" value="GntR"/>
    <property type="match status" value="1"/>
</dbReference>